<dbReference type="AlphaFoldDB" id="A0A4U3MQG4"/>
<dbReference type="SUPFAM" id="SSF55961">
    <property type="entry name" value="Bet v1-like"/>
    <property type="match status" value="1"/>
</dbReference>
<name>A0A4U3MQG4_9ACTN</name>
<dbReference type="InterPro" id="IPR013538">
    <property type="entry name" value="ASHA1/2-like_C"/>
</dbReference>
<protein>
    <recommendedName>
        <fullName evidence="3">Activator of Hsp90 ATPase homologue 1/2-like C-terminal domain-containing protein</fullName>
    </recommendedName>
</protein>
<dbReference type="EMBL" id="SZQA01000001">
    <property type="protein sequence ID" value="TKK91370.1"/>
    <property type="molecule type" value="Genomic_DNA"/>
</dbReference>
<dbReference type="InterPro" id="IPR023393">
    <property type="entry name" value="START-like_dom_sf"/>
</dbReference>
<comment type="similarity">
    <text evidence="1">Belongs to the AHA1 family.</text>
</comment>
<proteinExistence type="inferred from homology"/>
<dbReference type="Pfam" id="PF08327">
    <property type="entry name" value="AHSA1"/>
    <property type="match status" value="1"/>
</dbReference>
<keyword evidence="5" id="KW-1185">Reference proteome</keyword>
<evidence type="ECO:0000256" key="2">
    <source>
        <dbReference type="SAM" id="MobiDB-lite"/>
    </source>
</evidence>
<feature type="compositionally biased region" description="Basic and acidic residues" evidence="2">
    <location>
        <begin position="1"/>
        <end position="10"/>
    </location>
</feature>
<evidence type="ECO:0000256" key="1">
    <source>
        <dbReference type="ARBA" id="ARBA00006817"/>
    </source>
</evidence>
<gene>
    <name evidence="4" type="ORF">FDA94_00765</name>
</gene>
<dbReference type="Gene3D" id="3.30.530.20">
    <property type="match status" value="1"/>
</dbReference>
<evidence type="ECO:0000313" key="4">
    <source>
        <dbReference type="EMBL" id="TKK91370.1"/>
    </source>
</evidence>
<sequence length="177" mass="20190">MSRWRADRSGRLAPVRPPHAGVAPMTSPAETNVEPIRHAVNVEADQSRTFSTFTRELATWWPVEAIAIEPGRVRDVCVEERVGGRIYEILDDGQERDWGHILQWDPPNMVTFTWEVIKTPTLTEVELLFKPLGPALTRVEMTHRGWENLTSLLMESYLAHQSGWAFILSRFEAQVNG</sequence>
<reference evidence="4 5" key="1">
    <citation type="submission" date="2019-04" db="EMBL/GenBank/DDBJ databases">
        <title>Herbidospora sp. NEAU-GS14.nov., a novel actinomycete isolated from soil.</title>
        <authorList>
            <person name="Han L."/>
        </authorList>
    </citation>
    <scope>NUCLEOTIDE SEQUENCE [LARGE SCALE GENOMIC DNA]</scope>
    <source>
        <strain evidence="4 5">NEAU-GS14</strain>
    </source>
</reference>
<accession>A0A4U3MQG4</accession>
<feature type="domain" description="Activator of Hsp90 ATPase homologue 1/2-like C-terminal" evidence="3">
    <location>
        <begin position="47"/>
        <end position="173"/>
    </location>
</feature>
<comment type="caution">
    <text evidence="4">The sequence shown here is derived from an EMBL/GenBank/DDBJ whole genome shotgun (WGS) entry which is preliminary data.</text>
</comment>
<dbReference type="Proteomes" id="UP000308705">
    <property type="component" value="Unassembled WGS sequence"/>
</dbReference>
<dbReference type="OrthoDB" id="268331at2"/>
<organism evidence="4 5">
    <name type="scientific">Herbidospora galbida</name>
    <dbReference type="NCBI Taxonomy" id="2575442"/>
    <lineage>
        <taxon>Bacteria</taxon>
        <taxon>Bacillati</taxon>
        <taxon>Actinomycetota</taxon>
        <taxon>Actinomycetes</taxon>
        <taxon>Streptosporangiales</taxon>
        <taxon>Streptosporangiaceae</taxon>
        <taxon>Herbidospora</taxon>
    </lineage>
</organism>
<evidence type="ECO:0000259" key="3">
    <source>
        <dbReference type="Pfam" id="PF08327"/>
    </source>
</evidence>
<feature type="region of interest" description="Disordered" evidence="2">
    <location>
        <begin position="1"/>
        <end position="28"/>
    </location>
</feature>
<evidence type="ECO:0000313" key="5">
    <source>
        <dbReference type="Proteomes" id="UP000308705"/>
    </source>
</evidence>